<dbReference type="GO" id="GO:0005524">
    <property type="term" value="F:ATP binding"/>
    <property type="evidence" value="ECO:0007669"/>
    <property type="project" value="UniProtKB-KW"/>
</dbReference>
<dbReference type="PANTHER" id="PTHR44329">
    <property type="entry name" value="SERINE/THREONINE-PROTEIN KINASE TNNI3K-RELATED"/>
    <property type="match status" value="1"/>
</dbReference>
<dbReference type="Gene3D" id="1.10.510.10">
    <property type="entry name" value="Transferase(Phosphotransferase) domain 1"/>
    <property type="match status" value="1"/>
</dbReference>
<sequence length="874" mass="97064">MEYSPNHPVQYQTRGPAYRYAPSKQILPPHSTTFDLNGRSFLAPNSDFARAVVMGNELPGAGTNASESNRNSRASNLTVMMEQHEQYQKDGRTTQQHPLSTRQSRGVGSEDEADSACGPPRHKATLGSSAPSQNTTSVPNTGIPMAYINHRTHSAGTFDPSDTNRFRRCFSSKELGTLAPPSGSRYQNMLQQKEQLEESTRRRLQEIKATARDTVSEQSDDSTSASSKLVEGGNESRNRRRIRHNKAIVEDLCDVVADLFLSESKLLQANEYGVSGGTLDYSKRESIVSSVQDFVSALPMRYALGVETPSEVLLHMRLMAAARADGNKASVHIRNLEHDDGSYRRAAPSNSSTDKALRLVTIACRDTQGLLELITRSLASGGSRVLDADVMLSKDGTVLDRFLVEMNGRLRLDKLAQLIEEVLCERPDIEGGGSEDAKTSTRERRSSPGANGPLYFHEELSDPVRQRTPQDISREMETAVPLSQHLRSSSLELPKLRKMHSMPDPPPSFHLPMRPEPEHAAMIIQTSHQPEEAVEPVEALRGGSPPQPRSNRQRRPLVNRRAAPDLGVFESGSKCELQPLEYVNVPNTIRTSVENRAVPLIPFDELMLIETIGTGRVSTIYRAAWQRSHHQGVKVQMVALKVAMVDSQTGDTGHVDEVRREADIAARLQHPNICDLVGVAADTDCFCLAYEFCEGGSLLSLLSDPRRYYEYLPIALDVANGMAYLHSRNLIHRDLKPSNILLSTDHRAKIADFGMSVTNTGQELTGETGTYRYMAPEVISHDSYSSNADVYSFGVCLWQLITREIPFATLTPIQAAYAVAEGRRPTIPSSTPRRLREIIEACWEHDSYRRPSFTYIAMALADYAKMVRLCIFFT</sequence>
<dbReference type="InterPro" id="IPR011009">
    <property type="entry name" value="Kinase-like_dom_sf"/>
</dbReference>
<evidence type="ECO:0000256" key="2">
    <source>
        <dbReference type="ARBA" id="ARBA00022741"/>
    </source>
</evidence>
<feature type="compositionally biased region" description="Basic and acidic residues" evidence="5">
    <location>
        <begin position="456"/>
        <end position="465"/>
    </location>
</feature>
<dbReference type="EMBL" id="HBHT01013609">
    <property type="protein sequence ID" value="CAD9959311.1"/>
    <property type="molecule type" value="Transcribed_RNA"/>
</dbReference>
<dbReference type="GO" id="GO:0004674">
    <property type="term" value="F:protein serine/threonine kinase activity"/>
    <property type="evidence" value="ECO:0007669"/>
    <property type="project" value="TreeGrafter"/>
</dbReference>
<evidence type="ECO:0000256" key="5">
    <source>
        <dbReference type="SAM" id="MobiDB-lite"/>
    </source>
</evidence>
<dbReference type="InterPro" id="IPR000719">
    <property type="entry name" value="Prot_kinase_dom"/>
</dbReference>
<organism evidence="8">
    <name type="scientific">Entomoneis paludosa</name>
    <dbReference type="NCBI Taxonomy" id="265537"/>
    <lineage>
        <taxon>Eukaryota</taxon>
        <taxon>Sar</taxon>
        <taxon>Stramenopiles</taxon>
        <taxon>Ochrophyta</taxon>
        <taxon>Bacillariophyta</taxon>
        <taxon>Bacillariophyceae</taxon>
        <taxon>Bacillariophycidae</taxon>
        <taxon>Entomoneidaceae</taxon>
        <taxon>Entomoneis</taxon>
    </lineage>
</organism>
<feature type="region of interest" description="Disordered" evidence="5">
    <location>
        <begin position="83"/>
        <end position="144"/>
    </location>
</feature>
<dbReference type="PRINTS" id="PR00109">
    <property type="entry name" value="TYRKINASE"/>
</dbReference>
<feature type="region of interest" description="Disordered" evidence="5">
    <location>
        <begin position="531"/>
        <end position="560"/>
    </location>
</feature>
<feature type="compositionally biased region" description="Polar residues" evidence="5">
    <location>
        <begin position="93"/>
        <end position="106"/>
    </location>
</feature>
<feature type="compositionally biased region" description="Basic and acidic residues" evidence="5">
    <location>
        <begin position="428"/>
        <end position="446"/>
    </location>
</feature>
<dbReference type="InterPro" id="IPR051681">
    <property type="entry name" value="Ser/Thr_Kinases-Pseudokinases"/>
</dbReference>
<evidence type="ECO:0008006" key="9">
    <source>
        <dbReference type="Google" id="ProtNLM"/>
    </source>
</evidence>
<name>A0A7S2Y8D6_9STRA</name>
<feature type="domain" description="Protein kinase" evidence="6">
    <location>
        <begin position="606"/>
        <end position="866"/>
    </location>
</feature>
<feature type="compositionally biased region" description="Basic and acidic residues" evidence="5">
    <location>
        <begin position="83"/>
        <end position="92"/>
    </location>
</feature>
<dbReference type="PROSITE" id="PS51671">
    <property type="entry name" value="ACT"/>
    <property type="match status" value="1"/>
</dbReference>
<feature type="compositionally biased region" description="Polar residues" evidence="5">
    <location>
        <begin position="126"/>
        <end position="140"/>
    </location>
</feature>
<dbReference type="Pfam" id="PF07714">
    <property type="entry name" value="PK_Tyr_Ser-Thr"/>
    <property type="match status" value="1"/>
</dbReference>
<keyword evidence="1" id="KW-0808">Transferase</keyword>
<keyword evidence="2" id="KW-0547">Nucleotide-binding</keyword>
<evidence type="ECO:0000256" key="4">
    <source>
        <dbReference type="ARBA" id="ARBA00022840"/>
    </source>
</evidence>
<keyword evidence="4" id="KW-0067">ATP-binding</keyword>
<dbReference type="InterPro" id="IPR002912">
    <property type="entry name" value="ACT_dom"/>
</dbReference>
<proteinExistence type="predicted"/>
<keyword evidence="3" id="KW-0418">Kinase</keyword>
<evidence type="ECO:0000259" key="6">
    <source>
        <dbReference type="PROSITE" id="PS50011"/>
    </source>
</evidence>
<dbReference type="PROSITE" id="PS00108">
    <property type="entry name" value="PROTEIN_KINASE_ST"/>
    <property type="match status" value="1"/>
</dbReference>
<dbReference type="SUPFAM" id="SSF56112">
    <property type="entry name" value="Protein kinase-like (PK-like)"/>
    <property type="match status" value="1"/>
</dbReference>
<dbReference type="InterPro" id="IPR008271">
    <property type="entry name" value="Ser/Thr_kinase_AS"/>
</dbReference>
<gene>
    <name evidence="8" type="ORF">APAL1065_LOCUS9127</name>
</gene>
<feature type="compositionally biased region" description="Polar residues" evidence="5">
    <location>
        <begin position="184"/>
        <end position="193"/>
    </location>
</feature>
<dbReference type="SMART" id="SM00220">
    <property type="entry name" value="S_TKc"/>
    <property type="match status" value="1"/>
</dbReference>
<reference evidence="8" key="1">
    <citation type="submission" date="2021-01" db="EMBL/GenBank/DDBJ databases">
        <authorList>
            <person name="Corre E."/>
            <person name="Pelletier E."/>
            <person name="Niang G."/>
            <person name="Scheremetjew M."/>
            <person name="Finn R."/>
            <person name="Kale V."/>
            <person name="Holt S."/>
            <person name="Cochrane G."/>
            <person name="Meng A."/>
            <person name="Brown T."/>
            <person name="Cohen L."/>
        </authorList>
    </citation>
    <scope>NUCLEOTIDE SEQUENCE</scope>
    <source>
        <strain evidence="8">CCMP125</strain>
    </source>
</reference>
<feature type="domain" description="ACT" evidence="7">
    <location>
        <begin position="359"/>
        <end position="442"/>
    </location>
</feature>
<evidence type="ECO:0000256" key="3">
    <source>
        <dbReference type="ARBA" id="ARBA00022777"/>
    </source>
</evidence>
<protein>
    <recommendedName>
        <fullName evidence="9">Mitogen-activated protein kinase kinase kinase</fullName>
    </recommendedName>
</protein>
<feature type="region of interest" description="Disordered" evidence="5">
    <location>
        <begin position="428"/>
        <end position="468"/>
    </location>
</feature>
<dbReference type="CDD" id="cd13999">
    <property type="entry name" value="STKc_MAP3K-like"/>
    <property type="match status" value="1"/>
</dbReference>
<evidence type="ECO:0000256" key="1">
    <source>
        <dbReference type="ARBA" id="ARBA00022679"/>
    </source>
</evidence>
<feature type="compositionally biased region" description="Basic and acidic residues" evidence="5">
    <location>
        <begin position="194"/>
        <end position="215"/>
    </location>
</feature>
<accession>A0A7S2Y8D6</accession>
<dbReference type="AlphaFoldDB" id="A0A7S2Y8D6"/>
<evidence type="ECO:0000259" key="7">
    <source>
        <dbReference type="PROSITE" id="PS51671"/>
    </source>
</evidence>
<dbReference type="InterPro" id="IPR001245">
    <property type="entry name" value="Ser-Thr/Tyr_kinase_cat_dom"/>
</dbReference>
<feature type="region of interest" description="Disordered" evidence="5">
    <location>
        <begin position="174"/>
        <end position="238"/>
    </location>
</feature>
<dbReference type="PROSITE" id="PS50011">
    <property type="entry name" value="PROTEIN_KINASE_DOM"/>
    <property type="match status" value="1"/>
</dbReference>
<evidence type="ECO:0000313" key="8">
    <source>
        <dbReference type="EMBL" id="CAD9959311.1"/>
    </source>
</evidence>
<dbReference type="PANTHER" id="PTHR44329:SF288">
    <property type="entry name" value="MITOGEN-ACTIVATED PROTEIN KINASE KINASE KINASE 20"/>
    <property type="match status" value="1"/>
</dbReference>